<proteinExistence type="predicted"/>
<feature type="transmembrane region" description="Helical" evidence="1">
    <location>
        <begin position="60"/>
        <end position="83"/>
    </location>
</feature>
<reference evidence="3" key="1">
    <citation type="submission" date="2016-11" db="EMBL/GenBank/DDBJ databases">
        <authorList>
            <person name="Varghese N."/>
            <person name="Submissions S."/>
        </authorList>
    </citation>
    <scope>NUCLEOTIDE SEQUENCE [LARGE SCALE GENOMIC DNA]</scope>
    <source>
        <strain evidence="3">DSM 27619</strain>
    </source>
</reference>
<keyword evidence="1" id="KW-1133">Transmembrane helix</keyword>
<dbReference type="STRING" id="1416778.SAMN05443633_104126"/>
<sequence length="86" mass="10074">MDCLIIVLLILIFNIIVYIIFKRNIYDKEDAGMKFLIVNISKDIVWLVISLMIIDKTKENFLFVVICFIVASLLIYTFIIKLINKS</sequence>
<keyword evidence="1" id="KW-0812">Transmembrane</keyword>
<dbReference type="AlphaFoldDB" id="A0A1M5BDF4"/>
<organism evidence="2 3">
    <name type="scientific">Chryseobacterium arachidis</name>
    <dbReference type="NCBI Taxonomy" id="1416778"/>
    <lineage>
        <taxon>Bacteria</taxon>
        <taxon>Pseudomonadati</taxon>
        <taxon>Bacteroidota</taxon>
        <taxon>Flavobacteriia</taxon>
        <taxon>Flavobacteriales</taxon>
        <taxon>Weeksellaceae</taxon>
        <taxon>Chryseobacterium group</taxon>
        <taxon>Chryseobacterium</taxon>
    </lineage>
</organism>
<feature type="transmembrane region" description="Helical" evidence="1">
    <location>
        <begin position="6"/>
        <end position="21"/>
    </location>
</feature>
<evidence type="ECO:0000313" key="3">
    <source>
        <dbReference type="Proteomes" id="UP000184518"/>
    </source>
</evidence>
<dbReference type="Proteomes" id="UP000184518">
    <property type="component" value="Unassembled WGS sequence"/>
</dbReference>
<gene>
    <name evidence="2" type="ORF">SAMN05443633_104126</name>
</gene>
<accession>A0A1M5BDF4</accession>
<keyword evidence="1" id="KW-0472">Membrane</keyword>
<name>A0A1M5BDF4_9FLAO</name>
<evidence type="ECO:0000313" key="2">
    <source>
        <dbReference type="EMBL" id="SHF40357.1"/>
    </source>
</evidence>
<dbReference type="EMBL" id="FQUT01000004">
    <property type="protein sequence ID" value="SHF40357.1"/>
    <property type="molecule type" value="Genomic_DNA"/>
</dbReference>
<evidence type="ECO:0000256" key="1">
    <source>
        <dbReference type="SAM" id="Phobius"/>
    </source>
</evidence>
<protein>
    <submittedName>
        <fullName evidence="2">Uncharacterized protein</fullName>
    </submittedName>
</protein>
<keyword evidence="3" id="KW-1185">Reference proteome</keyword>